<dbReference type="Proteomes" id="UP000694380">
    <property type="component" value="Unplaced"/>
</dbReference>
<evidence type="ECO:0000313" key="11">
    <source>
        <dbReference type="Ensembl" id="ENSCPBP00000004785.1"/>
    </source>
</evidence>
<keyword evidence="4 9" id="KW-0202">Cytokine</keyword>
<feature type="chain" id="PRO_5034704617" description="C-C motif chemokine" evidence="9">
    <location>
        <begin position="24"/>
        <end position="93"/>
    </location>
</feature>
<evidence type="ECO:0000256" key="7">
    <source>
        <dbReference type="ARBA" id="ARBA00023157"/>
    </source>
</evidence>
<dbReference type="SUPFAM" id="SSF54117">
    <property type="entry name" value="Interleukin 8-like chemokines"/>
    <property type="match status" value="1"/>
</dbReference>
<evidence type="ECO:0000256" key="3">
    <source>
        <dbReference type="ARBA" id="ARBA00022500"/>
    </source>
</evidence>
<dbReference type="InterPro" id="IPR036048">
    <property type="entry name" value="Interleukin_8-like_sf"/>
</dbReference>
<dbReference type="GO" id="GO:0048245">
    <property type="term" value="P:eosinophil chemotaxis"/>
    <property type="evidence" value="ECO:0007669"/>
    <property type="project" value="TreeGrafter"/>
</dbReference>
<evidence type="ECO:0000256" key="8">
    <source>
        <dbReference type="ARBA" id="ARBA00023198"/>
    </source>
</evidence>
<dbReference type="GO" id="GO:0061844">
    <property type="term" value="P:antimicrobial humoral immune response mediated by antimicrobial peptide"/>
    <property type="evidence" value="ECO:0007669"/>
    <property type="project" value="TreeGrafter"/>
</dbReference>
<evidence type="ECO:0000256" key="2">
    <source>
        <dbReference type="ARBA" id="ARBA00010868"/>
    </source>
</evidence>
<evidence type="ECO:0000256" key="1">
    <source>
        <dbReference type="ARBA" id="ARBA00004613"/>
    </source>
</evidence>
<dbReference type="GO" id="GO:0030335">
    <property type="term" value="P:positive regulation of cell migration"/>
    <property type="evidence" value="ECO:0007669"/>
    <property type="project" value="TreeGrafter"/>
</dbReference>
<dbReference type="InterPro" id="IPR001811">
    <property type="entry name" value="Chemokine_IL8-like_dom"/>
</dbReference>
<dbReference type="SMART" id="SM00199">
    <property type="entry name" value="SCY"/>
    <property type="match status" value="1"/>
</dbReference>
<reference evidence="11" key="1">
    <citation type="submission" date="2025-08" db="UniProtKB">
        <authorList>
            <consortium name="Ensembl"/>
        </authorList>
    </citation>
    <scope>IDENTIFICATION</scope>
</reference>
<dbReference type="Pfam" id="PF00048">
    <property type="entry name" value="IL8"/>
    <property type="match status" value="1"/>
</dbReference>
<name>A0A8C3H6S6_CHRPI</name>
<accession>A0A8C3H6S6</accession>
<protein>
    <recommendedName>
        <fullName evidence="9">C-C motif chemokine</fullName>
    </recommendedName>
</protein>
<evidence type="ECO:0000256" key="4">
    <source>
        <dbReference type="ARBA" id="ARBA00022514"/>
    </source>
</evidence>
<dbReference type="PANTHER" id="PTHR12015">
    <property type="entry name" value="SMALL INDUCIBLE CYTOKINE A"/>
    <property type="match status" value="1"/>
</dbReference>
<dbReference type="GO" id="GO:0070098">
    <property type="term" value="P:chemokine-mediated signaling pathway"/>
    <property type="evidence" value="ECO:0007669"/>
    <property type="project" value="TreeGrafter"/>
</dbReference>
<evidence type="ECO:0000256" key="9">
    <source>
        <dbReference type="RuleBase" id="RU361150"/>
    </source>
</evidence>
<evidence type="ECO:0000259" key="10">
    <source>
        <dbReference type="SMART" id="SM00199"/>
    </source>
</evidence>
<dbReference type="PANTHER" id="PTHR12015:SF102">
    <property type="entry name" value="C-C MOTIF CHEMOKINE 22"/>
    <property type="match status" value="1"/>
</dbReference>
<dbReference type="InterPro" id="IPR000827">
    <property type="entry name" value="Chemokine_CC_CS"/>
</dbReference>
<proteinExistence type="inferred from homology"/>
<keyword evidence="6 9" id="KW-0732">Signal</keyword>
<dbReference type="Ensembl" id="ENSCPBT00000005826.1">
    <property type="protein sequence ID" value="ENSCPBP00000004785.1"/>
    <property type="gene ID" value="ENSCPBG00000003823.1"/>
</dbReference>
<dbReference type="FunFam" id="2.40.50.40:FF:000012">
    <property type="entry name" value="C-C motif chemokine"/>
    <property type="match status" value="1"/>
</dbReference>
<dbReference type="Gene3D" id="2.40.50.40">
    <property type="match status" value="1"/>
</dbReference>
<dbReference type="GO" id="GO:0005615">
    <property type="term" value="C:extracellular space"/>
    <property type="evidence" value="ECO:0007669"/>
    <property type="project" value="UniProtKB-KW"/>
</dbReference>
<dbReference type="GO" id="GO:0048020">
    <property type="term" value="F:CCR chemokine receptor binding"/>
    <property type="evidence" value="ECO:0007669"/>
    <property type="project" value="TreeGrafter"/>
</dbReference>
<keyword evidence="8" id="KW-0395">Inflammatory response</keyword>
<sequence>MNSLTTALLVIFLLGLSLQLIHAAPQGILEDTTCCTGVTKAPIRFANLRSFYWTSPGCRNPAVVFVTVQNREVCAAPEAKWVQAAIRHLSKKK</sequence>
<keyword evidence="3 9" id="KW-0145">Chemotaxis</keyword>
<dbReference type="PROSITE" id="PS00472">
    <property type="entry name" value="SMALL_CYTOKINES_CC"/>
    <property type="match status" value="1"/>
</dbReference>
<dbReference type="AlphaFoldDB" id="A0A8C3H6S6"/>
<dbReference type="GeneTree" id="ENSGT01100000263482"/>
<dbReference type="OMA" id="XAINSAK"/>
<reference evidence="11" key="2">
    <citation type="submission" date="2025-09" db="UniProtKB">
        <authorList>
            <consortium name="Ensembl"/>
        </authorList>
    </citation>
    <scope>IDENTIFICATION</scope>
</reference>
<dbReference type="GO" id="GO:0006954">
    <property type="term" value="P:inflammatory response"/>
    <property type="evidence" value="ECO:0007669"/>
    <property type="project" value="UniProtKB-KW"/>
</dbReference>
<dbReference type="GO" id="GO:0008009">
    <property type="term" value="F:chemokine activity"/>
    <property type="evidence" value="ECO:0007669"/>
    <property type="project" value="InterPro"/>
</dbReference>
<keyword evidence="7" id="KW-1015">Disulfide bond</keyword>
<dbReference type="CDD" id="cd00272">
    <property type="entry name" value="Chemokine_CC"/>
    <property type="match status" value="1"/>
</dbReference>
<keyword evidence="12" id="KW-1185">Reference proteome</keyword>
<evidence type="ECO:0000256" key="5">
    <source>
        <dbReference type="ARBA" id="ARBA00022525"/>
    </source>
</evidence>
<evidence type="ECO:0000256" key="6">
    <source>
        <dbReference type="ARBA" id="ARBA00022729"/>
    </source>
</evidence>
<comment type="similarity">
    <text evidence="2 9">Belongs to the intercrine beta (chemokine CC) family.</text>
</comment>
<evidence type="ECO:0000313" key="12">
    <source>
        <dbReference type="Proteomes" id="UP000694380"/>
    </source>
</evidence>
<feature type="domain" description="Chemokine interleukin-8-like" evidence="10">
    <location>
        <begin position="31"/>
        <end position="89"/>
    </location>
</feature>
<feature type="signal peptide" evidence="9">
    <location>
        <begin position="1"/>
        <end position="23"/>
    </location>
</feature>
<dbReference type="InterPro" id="IPR039809">
    <property type="entry name" value="Chemokine_b/g/d"/>
</dbReference>
<organism evidence="11 12">
    <name type="scientific">Chrysemys picta bellii</name>
    <name type="common">Western painted turtle</name>
    <name type="synonym">Emys bellii</name>
    <dbReference type="NCBI Taxonomy" id="8478"/>
    <lineage>
        <taxon>Eukaryota</taxon>
        <taxon>Metazoa</taxon>
        <taxon>Chordata</taxon>
        <taxon>Craniata</taxon>
        <taxon>Vertebrata</taxon>
        <taxon>Euteleostomi</taxon>
        <taxon>Archelosauria</taxon>
        <taxon>Testudinata</taxon>
        <taxon>Testudines</taxon>
        <taxon>Cryptodira</taxon>
        <taxon>Durocryptodira</taxon>
        <taxon>Testudinoidea</taxon>
        <taxon>Emydidae</taxon>
        <taxon>Chrysemys</taxon>
    </lineage>
</organism>
<comment type="subcellular location">
    <subcellularLocation>
        <location evidence="1 9">Secreted</location>
    </subcellularLocation>
</comment>
<keyword evidence="5 9" id="KW-0964">Secreted</keyword>